<gene>
    <name evidence="1" type="ORF">QQF64_020979</name>
</gene>
<protein>
    <submittedName>
        <fullName evidence="1">Uncharacterized protein</fullName>
    </submittedName>
</protein>
<accession>A0ABR3LE47</accession>
<dbReference type="EMBL" id="JAYMGO010000023">
    <property type="protein sequence ID" value="KAL1249974.1"/>
    <property type="molecule type" value="Genomic_DNA"/>
</dbReference>
<organism evidence="1 2">
    <name type="scientific">Cirrhinus molitorella</name>
    <name type="common">mud carp</name>
    <dbReference type="NCBI Taxonomy" id="172907"/>
    <lineage>
        <taxon>Eukaryota</taxon>
        <taxon>Metazoa</taxon>
        <taxon>Chordata</taxon>
        <taxon>Craniata</taxon>
        <taxon>Vertebrata</taxon>
        <taxon>Euteleostomi</taxon>
        <taxon>Actinopterygii</taxon>
        <taxon>Neopterygii</taxon>
        <taxon>Teleostei</taxon>
        <taxon>Ostariophysi</taxon>
        <taxon>Cypriniformes</taxon>
        <taxon>Cyprinidae</taxon>
        <taxon>Labeoninae</taxon>
        <taxon>Labeonini</taxon>
        <taxon>Cirrhinus</taxon>
    </lineage>
</organism>
<comment type="caution">
    <text evidence="1">The sequence shown here is derived from an EMBL/GenBank/DDBJ whole genome shotgun (WGS) entry which is preliminary data.</text>
</comment>
<keyword evidence="2" id="KW-1185">Reference proteome</keyword>
<evidence type="ECO:0000313" key="1">
    <source>
        <dbReference type="EMBL" id="KAL1249974.1"/>
    </source>
</evidence>
<evidence type="ECO:0000313" key="2">
    <source>
        <dbReference type="Proteomes" id="UP001558613"/>
    </source>
</evidence>
<sequence>MITLSTENATGQCNRYTAITLFSVRLIRAARRSAVLAAAERESPADRELFMVDMESSVWAERIDVNQSLSLPSSRTAAEPHLCRVFPLSPQRPVTFNGLLAEWAAVALSKRKARKERLIDN</sequence>
<reference evidence="1 2" key="1">
    <citation type="submission" date="2023-09" db="EMBL/GenBank/DDBJ databases">
        <authorList>
            <person name="Wang M."/>
        </authorList>
    </citation>
    <scope>NUCLEOTIDE SEQUENCE [LARGE SCALE GENOMIC DNA]</scope>
    <source>
        <strain evidence="1">GT-2023</strain>
        <tissue evidence="1">Liver</tissue>
    </source>
</reference>
<dbReference type="Proteomes" id="UP001558613">
    <property type="component" value="Unassembled WGS sequence"/>
</dbReference>
<proteinExistence type="predicted"/>
<name>A0ABR3LE47_9TELE</name>